<evidence type="ECO:0000256" key="8">
    <source>
        <dbReference type="SAM" id="MobiDB-lite"/>
    </source>
</evidence>
<dbReference type="GO" id="GO:0018104">
    <property type="term" value="P:peptidoglycan-protein cross-linking"/>
    <property type="evidence" value="ECO:0007669"/>
    <property type="project" value="TreeGrafter"/>
</dbReference>
<feature type="active site" description="Proton donor/acceptor" evidence="7">
    <location>
        <position position="487"/>
    </location>
</feature>
<dbReference type="Gene3D" id="2.40.440.10">
    <property type="entry name" value="L,D-transpeptidase catalytic domain-like"/>
    <property type="match status" value="1"/>
</dbReference>
<proteinExistence type="inferred from homology"/>
<dbReference type="UniPathway" id="UPA00219"/>
<evidence type="ECO:0000259" key="9">
    <source>
        <dbReference type="PROSITE" id="PS52029"/>
    </source>
</evidence>
<evidence type="ECO:0000313" key="10">
    <source>
        <dbReference type="EMBL" id="ACM27082.1"/>
    </source>
</evidence>
<keyword evidence="6 7" id="KW-0961">Cell wall biogenesis/degradation</keyword>
<evidence type="ECO:0000256" key="3">
    <source>
        <dbReference type="ARBA" id="ARBA00022679"/>
    </source>
</evidence>
<dbReference type="GO" id="GO:0005576">
    <property type="term" value="C:extracellular region"/>
    <property type="evidence" value="ECO:0007669"/>
    <property type="project" value="TreeGrafter"/>
</dbReference>
<feature type="active site" description="Nucleophile" evidence="7">
    <location>
        <position position="503"/>
    </location>
</feature>
<feature type="compositionally biased region" description="Basic and acidic residues" evidence="8">
    <location>
        <begin position="168"/>
        <end position="177"/>
    </location>
</feature>
<dbReference type="PANTHER" id="PTHR30582:SF30">
    <property type="entry name" value="BLR4375 PROTEIN"/>
    <property type="match status" value="1"/>
</dbReference>
<evidence type="ECO:0000256" key="5">
    <source>
        <dbReference type="ARBA" id="ARBA00022984"/>
    </source>
</evidence>
<reference evidence="10 11" key="1">
    <citation type="journal article" date="2009" name="J. Bacteriol.">
        <title>Genome sequences of three Agrobacterium biovars help elucidate the evolution of multichromosome genomes in bacteria.</title>
        <authorList>
            <person name="Slater S.C."/>
            <person name="Goldman B.S."/>
            <person name="Goodner B."/>
            <person name="Setubal J.C."/>
            <person name="Farrand S.K."/>
            <person name="Nester E.W."/>
            <person name="Burr T.J."/>
            <person name="Banta L."/>
            <person name="Dickerman A.W."/>
            <person name="Paulsen I."/>
            <person name="Otten L."/>
            <person name="Suen G."/>
            <person name="Welch R."/>
            <person name="Almeida N.F."/>
            <person name="Arnold F."/>
            <person name="Burton O.T."/>
            <person name="Du Z."/>
            <person name="Ewing A."/>
            <person name="Godsy E."/>
            <person name="Heisel S."/>
            <person name="Houmiel K.L."/>
            <person name="Jhaveri J."/>
            <person name="Lu J."/>
            <person name="Miller N.M."/>
            <person name="Norton S."/>
            <person name="Chen Q."/>
            <person name="Phoolcharoen W."/>
            <person name="Ohlin V."/>
            <person name="Ondrusek D."/>
            <person name="Pride N."/>
            <person name="Stricklin S.L."/>
            <person name="Sun J."/>
            <person name="Wheeler C."/>
            <person name="Wilson L."/>
            <person name="Zhu H."/>
            <person name="Wood D.W."/>
        </authorList>
    </citation>
    <scope>NUCLEOTIDE SEQUENCE [LARGE SCALE GENOMIC DNA]</scope>
    <source>
        <strain evidence="11">K84 / ATCC BAA-868</strain>
    </source>
</reference>
<comment type="similarity">
    <text evidence="2">Belongs to the YkuD family.</text>
</comment>
<dbReference type="InterPro" id="IPR050979">
    <property type="entry name" value="LD-transpeptidase"/>
</dbReference>
<accession>B9JH85</accession>
<evidence type="ECO:0000256" key="2">
    <source>
        <dbReference type="ARBA" id="ARBA00005992"/>
    </source>
</evidence>
<evidence type="ECO:0000256" key="4">
    <source>
        <dbReference type="ARBA" id="ARBA00022960"/>
    </source>
</evidence>
<gene>
    <name evidence="10" type="ordered locus">Arad_3040</name>
</gene>
<dbReference type="CDD" id="cd16913">
    <property type="entry name" value="YkuD_like"/>
    <property type="match status" value="1"/>
</dbReference>
<evidence type="ECO:0000256" key="6">
    <source>
        <dbReference type="ARBA" id="ARBA00023316"/>
    </source>
</evidence>
<dbReference type="Pfam" id="PF03734">
    <property type="entry name" value="YkuD"/>
    <property type="match status" value="1"/>
</dbReference>
<dbReference type="InterPro" id="IPR036365">
    <property type="entry name" value="PGBD-like_sf"/>
</dbReference>
<dbReference type="Proteomes" id="UP000001600">
    <property type="component" value="Chromosome 1"/>
</dbReference>
<comment type="pathway">
    <text evidence="1 7">Cell wall biogenesis; peptidoglycan biosynthesis.</text>
</comment>
<dbReference type="GO" id="GO:0008360">
    <property type="term" value="P:regulation of cell shape"/>
    <property type="evidence" value="ECO:0007669"/>
    <property type="project" value="UniProtKB-UniRule"/>
</dbReference>
<feature type="region of interest" description="Disordered" evidence="8">
    <location>
        <begin position="142"/>
        <end position="244"/>
    </location>
</feature>
<dbReference type="PROSITE" id="PS52029">
    <property type="entry name" value="LD_TPASE"/>
    <property type="match status" value="1"/>
</dbReference>
<dbReference type="EMBL" id="CP000628">
    <property type="protein sequence ID" value="ACM27082.1"/>
    <property type="molecule type" value="Genomic_DNA"/>
</dbReference>
<dbReference type="GO" id="GO:0071555">
    <property type="term" value="P:cell wall organization"/>
    <property type="evidence" value="ECO:0007669"/>
    <property type="project" value="UniProtKB-UniRule"/>
</dbReference>
<name>B9JH85_RHIR8</name>
<evidence type="ECO:0000313" key="11">
    <source>
        <dbReference type="Proteomes" id="UP000001600"/>
    </source>
</evidence>
<feature type="compositionally biased region" description="Polar residues" evidence="8">
    <location>
        <begin position="202"/>
        <end position="232"/>
    </location>
</feature>
<dbReference type="KEGG" id="ara:Arad_3040"/>
<dbReference type="STRING" id="311403.Arad_3040"/>
<organism evidence="10 11">
    <name type="scientific">Rhizobium rhizogenes (strain K84 / ATCC BAA-868)</name>
    <name type="common">Agrobacterium radiobacter</name>
    <dbReference type="NCBI Taxonomy" id="311403"/>
    <lineage>
        <taxon>Bacteria</taxon>
        <taxon>Pseudomonadati</taxon>
        <taxon>Pseudomonadota</taxon>
        <taxon>Alphaproteobacteria</taxon>
        <taxon>Hyphomicrobiales</taxon>
        <taxon>Rhizobiaceae</taxon>
        <taxon>Rhizobium/Agrobacterium group</taxon>
        <taxon>Rhizobium</taxon>
    </lineage>
</organism>
<dbReference type="HOGENOM" id="CLU_042399_6_3_5"/>
<keyword evidence="4 7" id="KW-0133">Cell shape</keyword>
<evidence type="ECO:0000256" key="1">
    <source>
        <dbReference type="ARBA" id="ARBA00004752"/>
    </source>
</evidence>
<dbReference type="eggNOG" id="COG1376">
    <property type="taxonomic scope" value="Bacteria"/>
</dbReference>
<dbReference type="InterPro" id="IPR005490">
    <property type="entry name" value="LD_TPept_cat_dom"/>
</dbReference>
<keyword evidence="3" id="KW-0808">Transferase</keyword>
<sequence>MARGKNKWRFLLPNVNLTPSSHKFLYFIQHDNLRFHTSVKITMCVSAQPSSEDSTDVNRLLKISLSLALVATASALALTDAQAQYYRGGSNDVVLVTPDGRILDQYSEQDYVRTRDGRGRRVLVDRYGNVVATEMRASTYYPQAPADDGYSDGGRYGDTQLSNNGGYRDYRQYRGDGSDSSVITGGIPRDSSIQRVPLDDQAQPNTDAQTQQGQTNPNSNDYASIDPQQTPDIQRKPPAEPVITLKGKSKMEITAIEVFLARQGISPGAIDGRMGGNVTKAIYAYQQMTGQTLDPKDTDSILEQLRLSGGMPIINYTITPADAAGPYVASIPEDYAEKAQMPSLGYTSTTEMLAERFHMDEGYLKELNPGVDFTVPGSTIKVVNTGPSKTGTVAKILADKGRKQVFAYDANGTLIAAYPASIGSTDTPSPSGTVTVERVAFNPGYTYNPKINFKQGANDKILDIPPGPNGPVGVVWMALSKPTYGIHGTPEPSKIGKSQSHGCVRLTNWDATALAKMVKPGVVVEFVD</sequence>
<dbReference type="AlphaFoldDB" id="B9JH85"/>
<dbReference type="GO" id="GO:0016740">
    <property type="term" value="F:transferase activity"/>
    <property type="evidence" value="ECO:0007669"/>
    <property type="project" value="UniProtKB-KW"/>
</dbReference>
<dbReference type="SUPFAM" id="SSF141523">
    <property type="entry name" value="L,D-transpeptidase catalytic domain-like"/>
    <property type="match status" value="1"/>
</dbReference>
<keyword evidence="5 7" id="KW-0573">Peptidoglycan synthesis</keyword>
<evidence type="ECO:0000256" key="7">
    <source>
        <dbReference type="PROSITE-ProRule" id="PRU01373"/>
    </source>
</evidence>
<dbReference type="PANTHER" id="PTHR30582">
    <property type="entry name" value="L,D-TRANSPEPTIDASE"/>
    <property type="match status" value="1"/>
</dbReference>
<dbReference type="SUPFAM" id="SSF47090">
    <property type="entry name" value="PGBD-like"/>
    <property type="match status" value="1"/>
</dbReference>
<dbReference type="GO" id="GO:0071972">
    <property type="term" value="F:peptidoglycan L,D-transpeptidase activity"/>
    <property type="evidence" value="ECO:0007669"/>
    <property type="project" value="TreeGrafter"/>
</dbReference>
<feature type="domain" description="L,D-TPase catalytic" evidence="9">
    <location>
        <begin position="394"/>
        <end position="527"/>
    </location>
</feature>
<protein>
    <recommendedName>
        <fullName evidence="9">L,D-TPase catalytic domain-containing protein</fullName>
    </recommendedName>
</protein>
<dbReference type="InterPro" id="IPR038063">
    <property type="entry name" value="Transpep_catalytic_dom"/>
</dbReference>